<gene>
    <name evidence="2" type="ORF">J2S05_002305</name>
</gene>
<dbReference type="EMBL" id="JAUSUA010000003">
    <property type="protein sequence ID" value="MDQ0207504.1"/>
    <property type="molecule type" value="Genomic_DNA"/>
</dbReference>
<name>A0ABT9YIJ0_9BACI</name>
<dbReference type="Proteomes" id="UP001225034">
    <property type="component" value="Unassembled WGS sequence"/>
</dbReference>
<proteinExistence type="predicted"/>
<sequence length="173" mass="20596">MNYTFRVPLLVYSTKVTPVTNHIGETVFGLARWHKSYFSLTKRYNFKVIDTNNRTIVSAEMRDKHFKNPSWDITYGESLENRIEMWCKTKSPTHPRYYFYFSGFNYKIIKNTGDKKTFIYNQDDKEIAQYTYSYKGLNFITPLYEMTTTNKLDIPVEVLICLLRCYDTSSRSI</sequence>
<feature type="domain" description="Tubby C-terminal" evidence="1">
    <location>
        <begin position="3"/>
        <end position="164"/>
    </location>
</feature>
<evidence type="ECO:0000259" key="1">
    <source>
        <dbReference type="Pfam" id="PF23728"/>
    </source>
</evidence>
<keyword evidence="3" id="KW-1185">Reference proteome</keyword>
<dbReference type="RefSeq" id="WP_306982861.1">
    <property type="nucleotide sequence ID" value="NZ_JAUSUA010000003.1"/>
</dbReference>
<comment type="caution">
    <text evidence="2">The sequence shown here is derived from an EMBL/GenBank/DDBJ whole genome shotgun (WGS) entry which is preliminary data.</text>
</comment>
<organism evidence="2 3">
    <name type="scientific">Alkalicoccobacillus murimartini</name>
    <dbReference type="NCBI Taxonomy" id="171685"/>
    <lineage>
        <taxon>Bacteria</taxon>
        <taxon>Bacillati</taxon>
        <taxon>Bacillota</taxon>
        <taxon>Bacilli</taxon>
        <taxon>Bacillales</taxon>
        <taxon>Bacillaceae</taxon>
        <taxon>Alkalicoccobacillus</taxon>
    </lineage>
</organism>
<dbReference type="InterPro" id="IPR056944">
    <property type="entry name" value="Tubby_C-like"/>
</dbReference>
<reference evidence="2 3" key="1">
    <citation type="submission" date="2023-07" db="EMBL/GenBank/DDBJ databases">
        <title>Genomic Encyclopedia of Type Strains, Phase IV (KMG-IV): sequencing the most valuable type-strain genomes for metagenomic binning, comparative biology and taxonomic classification.</title>
        <authorList>
            <person name="Goeker M."/>
        </authorList>
    </citation>
    <scope>NUCLEOTIDE SEQUENCE [LARGE SCALE GENOMIC DNA]</scope>
    <source>
        <strain evidence="2 3">DSM 19154</strain>
    </source>
</reference>
<accession>A0ABT9YIJ0</accession>
<evidence type="ECO:0000313" key="2">
    <source>
        <dbReference type="EMBL" id="MDQ0207504.1"/>
    </source>
</evidence>
<protein>
    <recommendedName>
        <fullName evidence="1">Tubby C-terminal domain-containing protein</fullName>
    </recommendedName>
</protein>
<dbReference type="Pfam" id="PF23728">
    <property type="entry name" value="Tubby_C_like"/>
    <property type="match status" value="1"/>
</dbReference>
<evidence type="ECO:0000313" key="3">
    <source>
        <dbReference type="Proteomes" id="UP001225034"/>
    </source>
</evidence>